<keyword evidence="9" id="KW-1185">Reference proteome</keyword>
<evidence type="ECO:0000256" key="7">
    <source>
        <dbReference type="ARBA" id="ARBA00023136"/>
    </source>
</evidence>
<dbReference type="PANTHER" id="PTHR43495">
    <property type="entry name" value="GABA PERMEASE"/>
    <property type="match status" value="1"/>
</dbReference>
<keyword evidence="3" id="KW-0813">Transport</keyword>
<dbReference type="InterPro" id="IPR004840">
    <property type="entry name" value="Amino_acid_permease_CS"/>
</dbReference>
<gene>
    <name evidence="8" type="primary">gabP</name>
    <name evidence="8" type="ORF">NCTC12967_00634</name>
</gene>
<evidence type="ECO:0000256" key="4">
    <source>
        <dbReference type="ARBA" id="ARBA00022692"/>
    </source>
</evidence>
<comment type="similarity">
    <text evidence="2">Belongs to the amino acid-polyamine-organocation (APC) superfamily. Amino acid transporter (AAT) (TC 2.A.3.1) family.</text>
</comment>
<name>A0A3N4D5T5_9ACTN</name>
<evidence type="ECO:0000256" key="2">
    <source>
        <dbReference type="ARBA" id="ARBA00008583"/>
    </source>
</evidence>
<dbReference type="Gene3D" id="1.20.1740.10">
    <property type="entry name" value="Amino acid/polyamine transporter I"/>
    <property type="match status" value="1"/>
</dbReference>
<reference evidence="8 9" key="1">
    <citation type="submission" date="2018-12" db="EMBL/GenBank/DDBJ databases">
        <authorList>
            <consortium name="Pathogen Informatics"/>
        </authorList>
    </citation>
    <scope>NUCLEOTIDE SEQUENCE [LARGE SCALE GENOMIC DNA]</scope>
    <source>
        <strain evidence="8 9">NCTC12967</strain>
    </source>
</reference>
<dbReference type="GO" id="GO:0006865">
    <property type="term" value="P:amino acid transport"/>
    <property type="evidence" value="ECO:0007669"/>
    <property type="project" value="UniProtKB-KW"/>
</dbReference>
<keyword evidence="5" id="KW-0029">Amino-acid transport</keyword>
<evidence type="ECO:0000256" key="5">
    <source>
        <dbReference type="ARBA" id="ARBA00022970"/>
    </source>
</evidence>
<dbReference type="PANTHER" id="PTHR43495:SF5">
    <property type="entry name" value="GAMMA-AMINOBUTYRIC ACID PERMEASE"/>
    <property type="match status" value="1"/>
</dbReference>
<dbReference type="GO" id="GO:0055085">
    <property type="term" value="P:transmembrane transport"/>
    <property type="evidence" value="ECO:0007669"/>
    <property type="project" value="InterPro"/>
</dbReference>
<dbReference type="OMA" id="AMAFIPD"/>
<dbReference type="GO" id="GO:0016020">
    <property type="term" value="C:membrane"/>
    <property type="evidence" value="ECO:0007669"/>
    <property type="project" value="UniProtKB-SubCell"/>
</dbReference>
<sequence length="460" mass="47935">MSSPAGDLKVAMKPRHLVMMSLGSAIGAGLFVGSGAGIATAGPAVLLSYVISGAIVLAVMRMLGEMVADDPNPGAFSYYADKALGPAAGFAIGWLWWIEMGLVVATEATAAARYLSTLIPGFPQWGFALIIMVVFTGINLVKVGSFGEFEFWFSLIKITFVVVFLVLGAAFLLGFTPAASPGWGNLLGNDFMPHGIKGVASALLVVIFAFGGVEIVAVAAAETADPERSIRKAVNTILWRILIFYMGAVTIMLLALPWNDPSLKDAPFVAVLNAAGLPAVAAMIGTVVVVALLSSLNANLYGGSRMIFSLAERRMGPAVMRGTNARGVPVAAVLATSFLGFVAAALNYFWAEEVLKFLLNMVGSTMIVIWLGIIASHLALHRRAAREGNHSLKGFPVALSWATLVAVAAVVALGFTVPEIAVQLSSTFALTALLAAVGGWLAKRAAVPGPESEPAAENGM</sequence>
<dbReference type="InterPro" id="IPR004841">
    <property type="entry name" value="AA-permease/SLC12A_dom"/>
</dbReference>
<accession>A0A3N4D5T5</accession>
<dbReference type="PIRSF" id="PIRSF006060">
    <property type="entry name" value="AA_transporter"/>
    <property type="match status" value="1"/>
</dbReference>
<evidence type="ECO:0000256" key="6">
    <source>
        <dbReference type="ARBA" id="ARBA00022989"/>
    </source>
</evidence>
<dbReference type="GeneID" id="64406122"/>
<proteinExistence type="inferred from homology"/>
<evidence type="ECO:0000313" key="8">
    <source>
        <dbReference type="EMBL" id="VEH69367.1"/>
    </source>
</evidence>
<evidence type="ECO:0000313" key="9">
    <source>
        <dbReference type="Proteomes" id="UP000273044"/>
    </source>
</evidence>
<protein>
    <submittedName>
        <fullName evidence="8">Gamma-aminobutyrate permease</fullName>
    </submittedName>
</protein>
<keyword evidence="4" id="KW-0812">Transmembrane</keyword>
<evidence type="ECO:0000256" key="3">
    <source>
        <dbReference type="ARBA" id="ARBA00022448"/>
    </source>
</evidence>
<comment type="subcellular location">
    <subcellularLocation>
        <location evidence="1">Membrane</location>
        <topology evidence="1">Multi-pass membrane protein</topology>
    </subcellularLocation>
</comment>
<dbReference type="Proteomes" id="UP000273044">
    <property type="component" value="Chromosome"/>
</dbReference>
<dbReference type="AlphaFoldDB" id="A0A3N4D5T5"/>
<dbReference type="Pfam" id="PF00324">
    <property type="entry name" value="AA_permease"/>
    <property type="match status" value="1"/>
</dbReference>
<keyword evidence="7" id="KW-0472">Membrane</keyword>
<dbReference type="EMBL" id="LR134406">
    <property type="protein sequence ID" value="VEH69367.1"/>
    <property type="molecule type" value="Genomic_DNA"/>
</dbReference>
<organism evidence="8 9">
    <name type="scientific">Arachnia propionica</name>
    <dbReference type="NCBI Taxonomy" id="1750"/>
    <lineage>
        <taxon>Bacteria</taxon>
        <taxon>Bacillati</taxon>
        <taxon>Actinomycetota</taxon>
        <taxon>Actinomycetes</taxon>
        <taxon>Propionibacteriales</taxon>
        <taxon>Propionibacteriaceae</taxon>
        <taxon>Arachnia</taxon>
    </lineage>
</organism>
<evidence type="ECO:0000256" key="1">
    <source>
        <dbReference type="ARBA" id="ARBA00004141"/>
    </source>
</evidence>
<dbReference type="FunFam" id="1.20.1740.10:FF:000001">
    <property type="entry name" value="Amino acid permease"/>
    <property type="match status" value="1"/>
</dbReference>
<dbReference type="RefSeq" id="WP_014845760.1">
    <property type="nucleotide sequence ID" value="NZ_CAURRE010000061.1"/>
</dbReference>
<dbReference type="PROSITE" id="PS00218">
    <property type="entry name" value="AMINO_ACID_PERMEASE_1"/>
    <property type="match status" value="1"/>
</dbReference>
<dbReference type="OrthoDB" id="5297508at2"/>
<keyword evidence="6" id="KW-1133">Transmembrane helix</keyword>